<dbReference type="AlphaFoldDB" id="A0AAE3W212"/>
<organism evidence="1 2">
    <name type="scientific">Catenuloplanes indicus</name>
    <dbReference type="NCBI Taxonomy" id="137267"/>
    <lineage>
        <taxon>Bacteria</taxon>
        <taxon>Bacillati</taxon>
        <taxon>Actinomycetota</taxon>
        <taxon>Actinomycetes</taxon>
        <taxon>Micromonosporales</taxon>
        <taxon>Micromonosporaceae</taxon>
        <taxon>Catenuloplanes</taxon>
    </lineage>
</organism>
<proteinExistence type="predicted"/>
<gene>
    <name evidence="1" type="ORF">J2S42_004511</name>
</gene>
<accession>A0AAE3W212</accession>
<protein>
    <submittedName>
        <fullName evidence="1">Uncharacterized protein</fullName>
    </submittedName>
</protein>
<reference evidence="1 2" key="1">
    <citation type="submission" date="2023-07" db="EMBL/GenBank/DDBJ databases">
        <title>Sequencing the genomes of 1000 actinobacteria strains.</title>
        <authorList>
            <person name="Klenk H.-P."/>
        </authorList>
    </citation>
    <scope>NUCLEOTIDE SEQUENCE [LARGE SCALE GENOMIC DNA]</scope>
    <source>
        <strain evidence="1 2">DSM 44709</strain>
    </source>
</reference>
<evidence type="ECO:0000313" key="1">
    <source>
        <dbReference type="EMBL" id="MDQ0367842.1"/>
    </source>
</evidence>
<sequence length="168" mass="18528">MDATSNGFLVNRFSEIVLVVKEGASPGGARPSAFPPRIKEEIPMPSVTIGASPEITDAEHPDFCDPEVCTAGAESPRGVPQHRSKPWKMGLSGDMFIDRIEVRLVEPVSTPGDWFVEVDVFTDDPDEATDTLMFTRPDVFAMFRFFFIIIENAVKAKRPDRKTVAKAA</sequence>
<comment type="caution">
    <text evidence="1">The sequence shown here is derived from an EMBL/GenBank/DDBJ whole genome shotgun (WGS) entry which is preliminary data.</text>
</comment>
<name>A0AAE3W212_9ACTN</name>
<keyword evidence="2" id="KW-1185">Reference proteome</keyword>
<dbReference type="EMBL" id="JAUSUZ010000001">
    <property type="protein sequence ID" value="MDQ0367842.1"/>
    <property type="molecule type" value="Genomic_DNA"/>
</dbReference>
<dbReference type="RefSeq" id="WP_307242145.1">
    <property type="nucleotide sequence ID" value="NZ_JAUSUZ010000001.1"/>
</dbReference>
<dbReference type="Proteomes" id="UP001240236">
    <property type="component" value="Unassembled WGS sequence"/>
</dbReference>
<evidence type="ECO:0000313" key="2">
    <source>
        <dbReference type="Proteomes" id="UP001240236"/>
    </source>
</evidence>